<dbReference type="AlphaFoldDB" id="A0A4R2BK38"/>
<dbReference type="InterPro" id="IPR028973">
    <property type="entry name" value="PhnB-like"/>
</dbReference>
<dbReference type="OrthoDB" id="9795306at2"/>
<keyword evidence="3" id="KW-1185">Reference proteome</keyword>
<reference evidence="2 3" key="1">
    <citation type="journal article" date="2015" name="Stand. Genomic Sci.">
        <title>Genomic Encyclopedia of Bacterial and Archaeal Type Strains, Phase III: the genomes of soil and plant-associated and newly described type strains.</title>
        <authorList>
            <person name="Whitman W.B."/>
            <person name="Woyke T."/>
            <person name="Klenk H.P."/>
            <person name="Zhou Y."/>
            <person name="Lilburn T.G."/>
            <person name="Beck B.J."/>
            <person name="De Vos P."/>
            <person name="Vandamme P."/>
            <person name="Eisen J.A."/>
            <person name="Garrity G."/>
            <person name="Hugenholtz P."/>
            <person name="Kyrpides N.C."/>
        </authorList>
    </citation>
    <scope>NUCLEOTIDE SEQUENCE [LARGE SCALE GENOMIC DNA]</scope>
    <source>
        <strain evidence="2 3">CV53</strain>
    </source>
</reference>
<dbReference type="CDD" id="cd06588">
    <property type="entry name" value="PhnB_like"/>
    <property type="match status" value="1"/>
</dbReference>
<name>A0A4R2BK38_9BACI</name>
<feature type="domain" description="VOC" evidence="1">
    <location>
        <begin position="1"/>
        <end position="134"/>
    </location>
</feature>
<sequence length="136" mass="15319">MKHQATPYLTFDGQAKEALDYYKNVFGAEIVNVQTYGEADYPTPPGADELVMYAQFKKGDFTVMLSDGFPGQPVTIGSNISLALELENDDEIDSLYKKLTEKGTPVMELQDTFWGARFAKVKDPYGVIWDLNYQKD</sequence>
<evidence type="ECO:0000313" key="2">
    <source>
        <dbReference type="EMBL" id="TCN26842.1"/>
    </source>
</evidence>
<comment type="caution">
    <text evidence="2">The sequence shown here is derived from an EMBL/GenBank/DDBJ whole genome shotgun (WGS) entry which is preliminary data.</text>
</comment>
<dbReference type="Pfam" id="PF06983">
    <property type="entry name" value="3-dmu-9_3-mt"/>
    <property type="match status" value="1"/>
</dbReference>
<dbReference type="EMBL" id="SLVV01000003">
    <property type="protein sequence ID" value="TCN26842.1"/>
    <property type="molecule type" value="Genomic_DNA"/>
</dbReference>
<proteinExistence type="predicted"/>
<dbReference type="Gene3D" id="3.10.180.10">
    <property type="entry name" value="2,3-Dihydroxybiphenyl 1,2-Dioxygenase, domain 1"/>
    <property type="match status" value="1"/>
</dbReference>
<dbReference type="PANTHER" id="PTHR33990:SF1">
    <property type="entry name" value="PROTEIN YJDN"/>
    <property type="match status" value="1"/>
</dbReference>
<evidence type="ECO:0000313" key="3">
    <source>
        <dbReference type="Proteomes" id="UP000295689"/>
    </source>
</evidence>
<dbReference type="RefSeq" id="WP_121611098.1">
    <property type="nucleotide sequence ID" value="NZ_CP033044.1"/>
</dbReference>
<dbReference type="InterPro" id="IPR037523">
    <property type="entry name" value="VOC_core"/>
</dbReference>
<dbReference type="PROSITE" id="PS51819">
    <property type="entry name" value="VOC"/>
    <property type="match status" value="1"/>
</dbReference>
<dbReference type="SUPFAM" id="SSF54593">
    <property type="entry name" value="Glyoxalase/Bleomycin resistance protein/Dihydroxybiphenyl dioxygenase"/>
    <property type="match status" value="1"/>
</dbReference>
<evidence type="ECO:0000259" key="1">
    <source>
        <dbReference type="PROSITE" id="PS51819"/>
    </source>
</evidence>
<gene>
    <name evidence="2" type="ORF">EV146_103367</name>
</gene>
<protein>
    <submittedName>
        <fullName evidence="2">PhnB protein</fullName>
    </submittedName>
</protein>
<dbReference type="PANTHER" id="PTHR33990">
    <property type="entry name" value="PROTEIN YJDN-RELATED"/>
    <property type="match status" value="1"/>
</dbReference>
<dbReference type="Proteomes" id="UP000295689">
    <property type="component" value="Unassembled WGS sequence"/>
</dbReference>
<accession>A0A4R2BK38</accession>
<dbReference type="InterPro" id="IPR029068">
    <property type="entry name" value="Glyas_Bleomycin-R_OHBP_Dase"/>
</dbReference>
<organism evidence="2 3">
    <name type="scientific">Mesobacillus foraminis</name>
    <dbReference type="NCBI Taxonomy" id="279826"/>
    <lineage>
        <taxon>Bacteria</taxon>
        <taxon>Bacillati</taxon>
        <taxon>Bacillota</taxon>
        <taxon>Bacilli</taxon>
        <taxon>Bacillales</taxon>
        <taxon>Bacillaceae</taxon>
        <taxon>Mesobacillus</taxon>
    </lineage>
</organism>